<accession>A0ABN9KSX2</accession>
<proteinExistence type="predicted"/>
<organism evidence="1 2">
    <name type="scientific">Ranitomeya imitator</name>
    <name type="common">mimic poison frog</name>
    <dbReference type="NCBI Taxonomy" id="111125"/>
    <lineage>
        <taxon>Eukaryota</taxon>
        <taxon>Metazoa</taxon>
        <taxon>Chordata</taxon>
        <taxon>Craniata</taxon>
        <taxon>Vertebrata</taxon>
        <taxon>Euteleostomi</taxon>
        <taxon>Amphibia</taxon>
        <taxon>Batrachia</taxon>
        <taxon>Anura</taxon>
        <taxon>Neobatrachia</taxon>
        <taxon>Hyloidea</taxon>
        <taxon>Dendrobatidae</taxon>
        <taxon>Dendrobatinae</taxon>
        <taxon>Ranitomeya</taxon>
    </lineage>
</organism>
<dbReference type="PANTHER" id="PTHR31408:SF2">
    <property type="entry name" value="PROTEIN SPO16 HOMOLOG"/>
    <property type="match status" value="1"/>
</dbReference>
<protein>
    <submittedName>
        <fullName evidence="1">Uncharacterized protein</fullName>
    </submittedName>
</protein>
<gene>
    <name evidence="1" type="ORF">RIMI_LOCUS1213140</name>
</gene>
<dbReference type="PANTHER" id="PTHR31408">
    <property type="entry name" value="HYPOTHETICAL PROTEIN LOC689986"/>
    <property type="match status" value="1"/>
</dbReference>
<keyword evidence="2" id="KW-1185">Reference proteome</keyword>
<dbReference type="InterPro" id="IPR027857">
    <property type="entry name" value="SCRE"/>
</dbReference>
<dbReference type="EMBL" id="CAUEEQ010001558">
    <property type="protein sequence ID" value="CAJ0920211.1"/>
    <property type="molecule type" value="Genomic_DNA"/>
</dbReference>
<dbReference type="Pfam" id="PF15162">
    <property type="entry name" value="SCRE"/>
    <property type="match status" value="1"/>
</dbReference>
<comment type="caution">
    <text evidence="1">The sequence shown here is derived from an EMBL/GenBank/DDBJ whole genome shotgun (WGS) entry which is preliminary data.</text>
</comment>
<sequence length="74" mass="8419">MMCRMNFSASSGVDERPGIAFLLADTQEILGSEREAVFEQIQEFTSIHRNSFLVIVAALHGQEERDLMFSIQLR</sequence>
<reference evidence="1" key="1">
    <citation type="submission" date="2023-07" db="EMBL/GenBank/DDBJ databases">
        <authorList>
            <person name="Stuckert A."/>
        </authorList>
    </citation>
    <scope>NUCLEOTIDE SEQUENCE</scope>
</reference>
<evidence type="ECO:0000313" key="2">
    <source>
        <dbReference type="Proteomes" id="UP001176940"/>
    </source>
</evidence>
<evidence type="ECO:0000313" key="1">
    <source>
        <dbReference type="EMBL" id="CAJ0920211.1"/>
    </source>
</evidence>
<dbReference type="Proteomes" id="UP001176940">
    <property type="component" value="Unassembled WGS sequence"/>
</dbReference>
<name>A0ABN9KSX2_9NEOB</name>